<dbReference type="PANTHER" id="PTHR43531">
    <property type="entry name" value="PROTEIN ICFG"/>
    <property type="match status" value="1"/>
</dbReference>
<keyword evidence="3" id="KW-0807">Transducer</keyword>
<sequence length="754" mass="82597">MMRLGDMKIGVKVAGSFGLVGLLFLGVIWQYDQTLHRTLDGYQGDVLERVEVEKSQALRLNIQMLEARRGEKDFLLRKDGKYLDATNERITAMHATVTEMLKKATQNQDAESARLDQEILNRLDEYAQAFRGVAKNETDKGLTPNVGLQGMFRDAAHAMEQQIQRYDTDEIYLILLQMRRAEKDFQLRRESKYAEELAKTIDHFRKEIASSTLNDAMKKHLAGLTDRYQKSFQDGMATIQSGKGDAGVTEGFREAAHQMEQVLRSRYVPGLARLYLELRKDEKDYQLRGEEKYVASVAKRLEAMRQVIGESAIASEDRAAMEKTLQTYKQAFEGLVAKNKELAQDAEKMRAASHAMEPLIEALVKEANTDMSKTSEETSARAQKDAGIALGVSGVILLLGALLAWIIGRAITTPVQALQSMTETFGQGDLTVETAIRQKDEVGLMATSLSQTVTRLREILEQVKMASNEVANGSQHLSDAAQELSQSSTEQAAAIEETSSAMEEMTQSIRRNHDHAQTTATISQQAAKDAVETGVAVKRAVDAMMEIAEKISIIEEISRQTNLLALNAAIEAARAGEHGKGFAVVAAEVRKLAERSQTAASEIGGLSASSVSIAEQAGGMLARLVPDIQKTATLIQEISISSSEQTQSAEQINSAIQSMDQAIQRNAGTSEEMAATSEELSAQADTLQNSVAFFRTGRDDRAPARRMDTSRPRGAAHPPAKVALVHAPTAPHRALPAPAASRHQGASDDEFTTF</sequence>
<dbReference type="PRINTS" id="PR00260">
    <property type="entry name" value="CHEMTRNSDUCR"/>
</dbReference>
<keyword evidence="5" id="KW-0812">Transmembrane</keyword>
<feature type="compositionally biased region" description="Basic and acidic residues" evidence="4">
    <location>
        <begin position="696"/>
        <end position="711"/>
    </location>
</feature>
<dbReference type="InterPro" id="IPR051310">
    <property type="entry name" value="MCP_chemotaxis"/>
</dbReference>
<dbReference type="Pfam" id="PF00015">
    <property type="entry name" value="MCPsignal"/>
    <property type="match status" value="1"/>
</dbReference>
<dbReference type="Proteomes" id="UP001628193">
    <property type="component" value="Unassembled WGS sequence"/>
</dbReference>
<dbReference type="EMBL" id="BAAFGK010000001">
    <property type="protein sequence ID" value="GAB0055874.1"/>
    <property type="molecule type" value="Genomic_DNA"/>
</dbReference>
<dbReference type="SMART" id="SM00283">
    <property type="entry name" value="MA"/>
    <property type="match status" value="1"/>
</dbReference>
<dbReference type="InterPro" id="IPR032255">
    <property type="entry name" value="HBM"/>
</dbReference>
<protein>
    <submittedName>
        <fullName evidence="8">Methyl-accepting chemotaxis protein</fullName>
    </submittedName>
</protein>
<keyword evidence="9" id="KW-1185">Reference proteome</keyword>
<name>A0ABQ0C4R5_9PROT</name>
<feature type="transmembrane region" description="Helical" evidence="5">
    <location>
        <begin position="386"/>
        <end position="407"/>
    </location>
</feature>
<evidence type="ECO:0000256" key="5">
    <source>
        <dbReference type="SAM" id="Phobius"/>
    </source>
</evidence>
<dbReference type="PROSITE" id="PS50111">
    <property type="entry name" value="CHEMOTAXIS_TRANSDUC_2"/>
    <property type="match status" value="1"/>
</dbReference>
<dbReference type="PANTHER" id="PTHR43531:SF11">
    <property type="entry name" value="METHYL-ACCEPTING CHEMOTAXIS PROTEIN 3"/>
    <property type="match status" value="1"/>
</dbReference>
<evidence type="ECO:0000313" key="9">
    <source>
        <dbReference type="Proteomes" id="UP001628193"/>
    </source>
</evidence>
<evidence type="ECO:0000313" key="8">
    <source>
        <dbReference type="EMBL" id="GAB0055874.1"/>
    </source>
</evidence>
<comment type="similarity">
    <text evidence="2">Belongs to the methyl-accepting chemotaxis (MCP) protein family.</text>
</comment>
<dbReference type="InterPro" id="IPR003660">
    <property type="entry name" value="HAMP_dom"/>
</dbReference>
<dbReference type="RefSeq" id="WP_420903588.1">
    <property type="nucleotide sequence ID" value="NZ_BAAFGK010000001.1"/>
</dbReference>
<keyword evidence="1" id="KW-0145">Chemotaxis</keyword>
<evidence type="ECO:0000259" key="7">
    <source>
        <dbReference type="PROSITE" id="PS50885"/>
    </source>
</evidence>
<evidence type="ECO:0000256" key="4">
    <source>
        <dbReference type="SAM" id="MobiDB-lite"/>
    </source>
</evidence>
<keyword evidence="5" id="KW-0472">Membrane</keyword>
<comment type="caution">
    <text evidence="8">The sequence shown here is derived from an EMBL/GenBank/DDBJ whole genome shotgun (WGS) entry which is preliminary data.</text>
</comment>
<keyword evidence="5" id="KW-1133">Transmembrane helix</keyword>
<dbReference type="Gene3D" id="1.10.287.950">
    <property type="entry name" value="Methyl-accepting chemotaxis protein"/>
    <property type="match status" value="1"/>
</dbReference>
<feature type="domain" description="Methyl-accepting transducer" evidence="6">
    <location>
        <begin position="466"/>
        <end position="681"/>
    </location>
</feature>
<dbReference type="PROSITE" id="PS50885">
    <property type="entry name" value="HAMP"/>
    <property type="match status" value="1"/>
</dbReference>
<organism evidence="8 9">
    <name type="scientific">Candidatus Magnetaquiglobus chichijimensis</name>
    <dbReference type="NCBI Taxonomy" id="3141448"/>
    <lineage>
        <taxon>Bacteria</taxon>
        <taxon>Pseudomonadati</taxon>
        <taxon>Pseudomonadota</taxon>
        <taxon>Magnetococcia</taxon>
        <taxon>Magnetococcales</taxon>
        <taxon>Candidatus Magnetaquicoccaceae</taxon>
        <taxon>Candidatus Magnetaquiglobus</taxon>
    </lineage>
</organism>
<dbReference type="Pfam" id="PF00672">
    <property type="entry name" value="HAMP"/>
    <property type="match status" value="1"/>
</dbReference>
<dbReference type="InterPro" id="IPR004089">
    <property type="entry name" value="MCPsignal_dom"/>
</dbReference>
<evidence type="ECO:0000256" key="3">
    <source>
        <dbReference type="PROSITE-ProRule" id="PRU00284"/>
    </source>
</evidence>
<dbReference type="SMART" id="SM00304">
    <property type="entry name" value="HAMP"/>
    <property type="match status" value="1"/>
</dbReference>
<evidence type="ECO:0000256" key="2">
    <source>
        <dbReference type="ARBA" id="ARBA00029447"/>
    </source>
</evidence>
<dbReference type="SUPFAM" id="SSF58104">
    <property type="entry name" value="Methyl-accepting chemotaxis protein (MCP) signaling domain"/>
    <property type="match status" value="1"/>
</dbReference>
<dbReference type="CDD" id="cd06225">
    <property type="entry name" value="HAMP"/>
    <property type="match status" value="1"/>
</dbReference>
<dbReference type="InterPro" id="IPR004090">
    <property type="entry name" value="Chemotax_Me-accpt_rcpt"/>
</dbReference>
<proteinExistence type="inferred from homology"/>
<dbReference type="SMART" id="SM01358">
    <property type="entry name" value="HBM"/>
    <property type="match status" value="1"/>
</dbReference>
<evidence type="ECO:0000259" key="6">
    <source>
        <dbReference type="PROSITE" id="PS50111"/>
    </source>
</evidence>
<accession>A0ABQ0C4R5</accession>
<reference evidence="8 9" key="1">
    <citation type="submission" date="2024-09" db="EMBL/GenBank/DDBJ databases">
        <title>Draft genome sequence of Candidatus Magnetaquicoccaceae bacterium FCR-1.</title>
        <authorList>
            <person name="Shimoshige H."/>
            <person name="Shimamura S."/>
            <person name="Taoka A."/>
            <person name="Kobayashi H."/>
            <person name="Maekawa T."/>
        </authorList>
    </citation>
    <scope>NUCLEOTIDE SEQUENCE [LARGE SCALE GENOMIC DNA]</scope>
    <source>
        <strain evidence="8 9">FCR-1</strain>
    </source>
</reference>
<feature type="region of interest" description="Disordered" evidence="4">
    <location>
        <begin position="694"/>
        <end position="754"/>
    </location>
</feature>
<evidence type="ECO:0000256" key="1">
    <source>
        <dbReference type="ARBA" id="ARBA00022500"/>
    </source>
</evidence>
<feature type="domain" description="HAMP" evidence="7">
    <location>
        <begin position="409"/>
        <end position="461"/>
    </location>
</feature>
<gene>
    <name evidence="8" type="primary">mcp</name>
    <name evidence="8" type="ORF">SIID45300_00172</name>
</gene>